<organism evidence="1 2">
    <name type="scientific">Schistosoma mattheei</name>
    <dbReference type="NCBI Taxonomy" id="31246"/>
    <lineage>
        <taxon>Eukaryota</taxon>
        <taxon>Metazoa</taxon>
        <taxon>Spiralia</taxon>
        <taxon>Lophotrochozoa</taxon>
        <taxon>Platyhelminthes</taxon>
        <taxon>Trematoda</taxon>
        <taxon>Digenea</taxon>
        <taxon>Strigeidida</taxon>
        <taxon>Schistosomatoidea</taxon>
        <taxon>Schistosomatidae</taxon>
        <taxon>Schistosoma</taxon>
    </lineage>
</organism>
<evidence type="ECO:0000313" key="1">
    <source>
        <dbReference type="EMBL" id="VDP77064.1"/>
    </source>
</evidence>
<protein>
    <submittedName>
        <fullName evidence="1">Uncharacterized protein</fullName>
    </submittedName>
</protein>
<keyword evidence="2" id="KW-1185">Reference proteome</keyword>
<gene>
    <name evidence="1" type="ORF">SMTD_LOCUS18438</name>
</gene>
<name>A0A3P8H3F5_9TREM</name>
<dbReference type="EMBL" id="UZAL01040462">
    <property type="protein sequence ID" value="VDP77064.1"/>
    <property type="molecule type" value="Genomic_DNA"/>
</dbReference>
<reference evidence="1 2" key="1">
    <citation type="submission" date="2018-11" db="EMBL/GenBank/DDBJ databases">
        <authorList>
            <consortium name="Pathogen Informatics"/>
        </authorList>
    </citation>
    <scope>NUCLEOTIDE SEQUENCE [LARGE SCALE GENOMIC DNA]</scope>
    <source>
        <strain>Denwood</strain>
        <strain evidence="2">Zambia</strain>
    </source>
</reference>
<dbReference type="AlphaFoldDB" id="A0A3P8H3F5"/>
<evidence type="ECO:0000313" key="2">
    <source>
        <dbReference type="Proteomes" id="UP000269396"/>
    </source>
</evidence>
<sequence>MVHSSILHSVDVKHLKRWSDEIDWLSLKIVHFVHWKTDCFPPVWSTFVQHSL</sequence>
<dbReference type="Proteomes" id="UP000269396">
    <property type="component" value="Unassembled WGS sequence"/>
</dbReference>
<accession>A0A3P8H3F5</accession>
<proteinExistence type="predicted"/>